<keyword evidence="1" id="KW-0808">Transferase</keyword>
<name>A0A6J3LTA5_9PEZI</name>
<proteinExistence type="inferred from homology"/>
<keyword evidence="3" id="KW-1185">Reference proteome</keyword>
<reference evidence="4" key="2">
    <citation type="submission" date="2020-04" db="EMBL/GenBank/DDBJ databases">
        <authorList>
            <consortium name="NCBI Genome Project"/>
        </authorList>
    </citation>
    <scope>NUCLEOTIDE SEQUENCE</scope>
    <source>
        <strain evidence="4">CBS 342.82</strain>
    </source>
</reference>
<evidence type="ECO:0000313" key="3">
    <source>
        <dbReference type="Proteomes" id="UP000504637"/>
    </source>
</evidence>
<dbReference type="GeneID" id="54366763"/>
<dbReference type="OrthoDB" id="15433at2759"/>
<dbReference type="GO" id="GO:0000287">
    <property type="term" value="F:magnesium ion binding"/>
    <property type="evidence" value="ECO:0007669"/>
    <property type="project" value="InterPro"/>
</dbReference>
<organism evidence="4">
    <name type="scientific">Dissoconium aciculare CBS 342.82</name>
    <dbReference type="NCBI Taxonomy" id="1314786"/>
    <lineage>
        <taxon>Eukaryota</taxon>
        <taxon>Fungi</taxon>
        <taxon>Dikarya</taxon>
        <taxon>Ascomycota</taxon>
        <taxon>Pezizomycotina</taxon>
        <taxon>Dothideomycetes</taxon>
        <taxon>Dothideomycetidae</taxon>
        <taxon>Mycosphaerellales</taxon>
        <taxon>Dissoconiaceae</taxon>
        <taxon>Dissoconium</taxon>
    </lineage>
</organism>
<feature type="domain" description="4'-phosphopantetheinyl transferase" evidence="2">
    <location>
        <begin position="11"/>
        <end position="144"/>
    </location>
</feature>
<dbReference type="HAMAP" id="MF_00101">
    <property type="entry name" value="AcpS"/>
    <property type="match status" value="1"/>
</dbReference>
<dbReference type="Gene3D" id="3.90.470.20">
    <property type="entry name" value="4'-phosphopantetheinyl transferase domain"/>
    <property type="match status" value="1"/>
</dbReference>
<evidence type="ECO:0000256" key="1">
    <source>
        <dbReference type="ARBA" id="ARBA00022679"/>
    </source>
</evidence>
<dbReference type="AlphaFoldDB" id="A0A6J3LTA5"/>
<gene>
    <name evidence="4" type="ORF">K489DRAFT_82410</name>
</gene>
<dbReference type="InterPro" id="IPR008278">
    <property type="entry name" value="4-PPantetheinyl_Trfase_dom"/>
</dbReference>
<accession>A0A6J3LTA5</accession>
<dbReference type="InterPro" id="IPR037143">
    <property type="entry name" value="4-PPantetheinyl_Trfase_dom_sf"/>
</dbReference>
<reference evidence="4" key="1">
    <citation type="submission" date="2020-01" db="EMBL/GenBank/DDBJ databases">
        <authorList>
            <consortium name="DOE Joint Genome Institute"/>
            <person name="Haridas S."/>
            <person name="Albert R."/>
            <person name="Binder M."/>
            <person name="Bloem J."/>
            <person name="Labutti K."/>
            <person name="Salamov A."/>
            <person name="Andreopoulos B."/>
            <person name="Baker S.E."/>
            <person name="Barry K."/>
            <person name="Bills G."/>
            <person name="Bluhm B.H."/>
            <person name="Cannon C."/>
            <person name="Castanera R."/>
            <person name="Culley D.E."/>
            <person name="Daum C."/>
            <person name="Ezra D."/>
            <person name="Gonzalez J.B."/>
            <person name="Henrissat B."/>
            <person name="Kuo A."/>
            <person name="Liang C."/>
            <person name="Lipzen A."/>
            <person name="Lutzoni F."/>
            <person name="Magnuson J."/>
            <person name="Mondo S."/>
            <person name="Nolan M."/>
            <person name="Ohm R."/>
            <person name="Pangilinan J."/>
            <person name="Park H.-J."/>
            <person name="Ramirez L."/>
            <person name="Alfaro M."/>
            <person name="Sun H."/>
            <person name="Tritt A."/>
            <person name="Yoshinaga Y."/>
            <person name="Zwiers L.-H."/>
            <person name="Turgeon B.G."/>
            <person name="Goodwin S.B."/>
            <person name="Spatafora J.W."/>
            <person name="Crous P.W."/>
            <person name="Grigoriev I.V."/>
        </authorList>
    </citation>
    <scope>NUCLEOTIDE SEQUENCE</scope>
    <source>
        <strain evidence="4">CBS 342.82</strain>
    </source>
</reference>
<dbReference type="InterPro" id="IPR002582">
    <property type="entry name" value="ACPS"/>
</dbReference>
<evidence type="ECO:0000259" key="2">
    <source>
        <dbReference type="Pfam" id="PF01648"/>
    </source>
</evidence>
<evidence type="ECO:0000313" key="4">
    <source>
        <dbReference type="RefSeq" id="XP_033455919.1"/>
    </source>
</evidence>
<dbReference type="SUPFAM" id="SSF56214">
    <property type="entry name" value="4'-phosphopantetheinyl transferase"/>
    <property type="match status" value="1"/>
</dbReference>
<dbReference type="GO" id="GO:0006633">
    <property type="term" value="P:fatty acid biosynthetic process"/>
    <property type="evidence" value="ECO:0007669"/>
    <property type="project" value="InterPro"/>
</dbReference>
<reference evidence="4" key="3">
    <citation type="submission" date="2025-08" db="UniProtKB">
        <authorList>
            <consortium name="RefSeq"/>
        </authorList>
    </citation>
    <scope>IDENTIFICATION</scope>
    <source>
        <strain evidence="4">CBS 342.82</strain>
    </source>
</reference>
<dbReference type="Pfam" id="PF01648">
    <property type="entry name" value="ACPS"/>
    <property type="match status" value="1"/>
</dbReference>
<dbReference type="RefSeq" id="XP_033455919.1">
    <property type="nucleotide sequence ID" value="XM_033608962.1"/>
</dbReference>
<sequence length="211" mass="22778">MPLRPSILPFRIGTDIVQIQRIRDLIGREGGAKERLRTLSGDGIPGEENSPKKLNQFIQRIFTPWERNHFLSKFPIIAIFDNQLRPAARHLSGRFAAKEAVMKAFPGRALRLQDIEIRVAPGNGGRTGAPYAVILDKPTSSEIPAEHEGDSTEAIPEDVAASDVTASETDVDGQIVHISISHDGDYATAVCIAPEEPTPGDVGGEAAARGL</sequence>
<protein>
    <recommendedName>
        <fullName evidence="2">4'-phosphopantetheinyl transferase domain-containing protein</fullName>
    </recommendedName>
</protein>
<dbReference type="GO" id="GO:0008897">
    <property type="term" value="F:holo-[acyl-carrier-protein] synthase activity"/>
    <property type="evidence" value="ECO:0007669"/>
    <property type="project" value="InterPro"/>
</dbReference>
<dbReference type="Proteomes" id="UP000504637">
    <property type="component" value="Unplaced"/>
</dbReference>